<comment type="pathway">
    <text evidence="1 6">Cell wall biogenesis; peptidoglycan biosynthesis.</text>
</comment>
<evidence type="ECO:0000256" key="2">
    <source>
        <dbReference type="ARBA" id="ARBA00022679"/>
    </source>
</evidence>
<evidence type="ECO:0000256" key="3">
    <source>
        <dbReference type="ARBA" id="ARBA00022960"/>
    </source>
</evidence>
<dbReference type="InterPro" id="IPR038063">
    <property type="entry name" value="Transpep_catalytic_dom"/>
</dbReference>
<dbReference type="Pfam" id="PF20142">
    <property type="entry name" value="Scaffold"/>
    <property type="match status" value="1"/>
</dbReference>
<dbReference type="Gene3D" id="2.40.440.10">
    <property type="entry name" value="L,D-transpeptidase catalytic domain-like"/>
    <property type="match status" value="1"/>
</dbReference>
<feature type="domain" description="L,D-TPase catalytic" evidence="7">
    <location>
        <begin position="339"/>
        <end position="518"/>
    </location>
</feature>
<evidence type="ECO:0000256" key="6">
    <source>
        <dbReference type="PROSITE-ProRule" id="PRU01373"/>
    </source>
</evidence>
<dbReference type="InterPro" id="IPR036365">
    <property type="entry name" value="PGBD-like_sf"/>
</dbReference>
<evidence type="ECO:0000256" key="1">
    <source>
        <dbReference type="ARBA" id="ARBA00004752"/>
    </source>
</evidence>
<dbReference type="InterPro" id="IPR002477">
    <property type="entry name" value="Peptidoglycan-bd-like"/>
</dbReference>
<name>A0A538U2D4_UNCEI</name>
<dbReference type="GO" id="GO:0009252">
    <property type="term" value="P:peptidoglycan biosynthetic process"/>
    <property type="evidence" value="ECO:0007669"/>
    <property type="project" value="UniProtKB-UniPathway"/>
</dbReference>
<dbReference type="InterPro" id="IPR052905">
    <property type="entry name" value="LD-transpeptidase_YkuD-like"/>
</dbReference>
<evidence type="ECO:0000256" key="4">
    <source>
        <dbReference type="ARBA" id="ARBA00022984"/>
    </source>
</evidence>
<dbReference type="GO" id="GO:0008360">
    <property type="term" value="P:regulation of cell shape"/>
    <property type="evidence" value="ECO:0007669"/>
    <property type="project" value="UniProtKB-UniRule"/>
</dbReference>
<dbReference type="PROSITE" id="PS52029">
    <property type="entry name" value="LD_TPASE"/>
    <property type="match status" value="1"/>
</dbReference>
<dbReference type="Pfam" id="PF03734">
    <property type="entry name" value="YkuD"/>
    <property type="match status" value="1"/>
</dbReference>
<dbReference type="Gene3D" id="1.10.101.10">
    <property type="entry name" value="PGBD-like superfamily/PGBD"/>
    <property type="match status" value="1"/>
</dbReference>
<dbReference type="InterPro" id="IPR045380">
    <property type="entry name" value="LD_TPept_scaffold_dom"/>
</dbReference>
<organism evidence="8 9">
    <name type="scientific">Eiseniibacteriota bacterium</name>
    <dbReference type="NCBI Taxonomy" id="2212470"/>
    <lineage>
        <taxon>Bacteria</taxon>
        <taxon>Candidatus Eiseniibacteriota</taxon>
    </lineage>
</organism>
<sequence>MRPRTQPDHTGALRRRIVPGAGASVLALGLLLLALGLSACESELMEGPGGPRTSTREELRKLLEGGWAALSLPDTTGADSTWAWVKEFYARRKGRPAWGGRSPNRGARRLVEALPRLNEAGLDPGDYDTERLARLLRRATSNDSFARATRSITMARLDVRATYALLRAAPHLREGRIPRGLLDPDWLPAGTAVDWLTRLEREADRDPAKLFAELEPNYDGYRRLRGALARCRAIAAAGGWPELPSGPPITLGATGPRVGRLIRRLALSGDLPEPVRDTVFDARLVRAIGEFQVRNGIPLSGVVGEATRALLNVPVEARIRQIELNLERWRWLPDSLGRRRVEINIPAFHLELIDQERVMRGMRVVVGKRSSPTPVFSDAVVYVEVNPTWTLPPSVVQKEIVPALRKKRNYLSANRMFVVSIARATRDTVDSREVPWKEAASDSFPYLVIQSAGRDNPLGQVKLMCPNEYDVYLHDSPQRSRFGVASRDYSHGCVRLEEAVTLADSLLAPVLGDSVTVDSLIARGTWRRVRLAQPMPVHFLRDDLYGLDARLDRALRTHTPARFVLNPDVEVSPPWLAAQAQARELAGRAAAARALRRSVAR</sequence>
<feature type="active site" description="Proton donor/acceptor" evidence="6">
    <location>
        <position position="474"/>
    </location>
</feature>
<dbReference type="AlphaFoldDB" id="A0A538U2D4"/>
<accession>A0A538U2D4</accession>
<dbReference type="UniPathway" id="UPA00219"/>
<dbReference type="InterPro" id="IPR005490">
    <property type="entry name" value="LD_TPept_cat_dom"/>
</dbReference>
<proteinExistence type="predicted"/>
<protein>
    <recommendedName>
        <fullName evidence="7">L,D-TPase catalytic domain-containing protein</fullName>
    </recommendedName>
</protein>
<dbReference type="GO" id="GO:0071555">
    <property type="term" value="P:cell wall organization"/>
    <property type="evidence" value="ECO:0007669"/>
    <property type="project" value="UniProtKB-UniRule"/>
</dbReference>
<dbReference type="CDD" id="cd16913">
    <property type="entry name" value="YkuD_like"/>
    <property type="match status" value="1"/>
</dbReference>
<dbReference type="Pfam" id="PF01471">
    <property type="entry name" value="PG_binding_1"/>
    <property type="match status" value="1"/>
</dbReference>
<comment type="caution">
    <text evidence="8">The sequence shown here is derived from an EMBL/GenBank/DDBJ whole genome shotgun (WGS) entry which is preliminary data.</text>
</comment>
<gene>
    <name evidence="8" type="ORF">E6K81_13465</name>
</gene>
<dbReference type="PANTHER" id="PTHR41533">
    <property type="entry name" value="L,D-TRANSPEPTIDASE HI_1667-RELATED"/>
    <property type="match status" value="1"/>
</dbReference>
<keyword evidence="5 6" id="KW-0961">Cell wall biogenesis/degradation</keyword>
<keyword evidence="2" id="KW-0808">Transferase</keyword>
<evidence type="ECO:0000259" key="7">
    <source>
        <dbReference type="PROSITE" id="PS52029"/>
    </source>
</evidence>
<feature type="active site" description="Nucleophile" evidence="6">
    <location>
        <position position="493"/>
    </location>
</feature>
<dbReference type="InterPro" id="IPR036366">
    <property type="entry name" value="PGBDSf"/>
</dbReference>
<dbReference type="SUPFAM" id="SSF141523">
    <property type="entry name" value="L,D-transpeptidase catalytic domain-like"/>
    <property type="match status" value="1"/>
</dbReference>
<evidence type="ECO:0000313" key="8">
    <source>
        <dbReference type="EMBL" id="TMQ70065.1"/>
    </source>
</evidence>
<evidence type="ECO:0000256" key="5">
    <source>
        <dbReference type="ARBA" id="ARBA00023316"/>
    </source>
</evidence>
<dbReference type="PANTHER" id="PTHR41533:SF2">
    <property type="entry name" value="BLR7131 PROTEIN"/>
    <property type="match status" value="1"/>
</dbReference>
<dbReference type="GO" id="GO:0016740">
    <property type="term" value="F:transferase activity"/>
    <property type="evidence" value="ECO:0007669"/>
    <property type="project" value="UniProtKB-KW"/>
</dbReference>
<reference evidence="8 9" key="1">
    <citation type="journal article" date="2019" name="Nat. Microbiol.">
        <title>Mediterranean grassland soil C-N compound turnover is dependent on rainfall and depth, and is mediated by genomically divergent microorganisms.</title>
        <authorList>
            <person name="Diamond S."/>
            <person name="Andeer P.F."/>
            <person name="Li Z."/>
            <person name="Crits-Christoph A."/>
            <person name="Burstein D."/>
            <person name="Anantharaman K."/>
            <person name="Lane K.R."/>
            <person name="Thomas B.C."/>
            <person name="Pan C."/>
            <person name="Northen T.R."/>
            <person name="Banfield J.F."/>
        </authorList>
    </citation>
    <scope>NUCLEOTIDE SEQUENCE [LARGE SCALE GENOMIC DNA]</scope>
    <source>
        <strain evidence="8">WS_11</strain>
    </source>
</reference>
<evidence type="ECO:0000313" key="9">
    <source>
        <dbReference type="Proteomes" id="UP000319771"/>
    </source>
</evidence>
<dbReference type="Proteomes" id="UP000319771">
    <property type="component" value="Unassembled WGS sequence"/>
</dbReference>
<keyword evidence="3 6" id="KW-0133">Cell shape</keyword>
<dbReference type="SUPFAM" id="SSF47090">
    <property type="entry name" value="PGBD-like"/>
    <property type="match status" value="1"/>
</dbReference>
<dbReference type="EMBL" id="VBPB01000253">
    <property type="protein sequence ID" value="TMQ70065.1"/>
    <property type="molecule type" value="Genomic_DNA"/>
</dbReference>
<keyword evidence="4 6" id="KW-0573">Peptidoglycan synthesis</keyword>